<accession>A0ABR2QWN3</accession>
<reference evidence="2 3" key="1">
    <citation type="journal article" date="2024" name="G3 (Bethesda)">
        <title>Genome assembly of Hibiscus sabdariffa L. provides insights into metabolisms of medicinal natural products.</title>
        <authorList>
            <person name="Kim T."/>
        </authorList>
    </citation>
    <scope>NUCLEOTIDE SEQUENCE [LARGE SCALE GENOMIC DNA]</scope>
    <source>
        <strain evidence="2">TK-2024</strain>
        <tissue evidence="2">Old leaves</tissue>
    </source>
</reference>
<feature type="region of interest" description="Disordered" evidence="1">
    <location>
        <begin position="1"/>
        <end position="106"/>
    </location>
</feature>
<comment type="caution">
    <text evidence="2">The sequence shown here is derived from an EMBL/GenBank/DDBJ whole genome shotgun (WGS) entry which is preliminary data.</text>
</comment>
<gene>
    <name evidence="2" type="ORF">V6N11_042405</name>
</gene>
<sequence length="156" mass="17512">MPENDPDPDPDSETLQPDTAIDLDDEDDIFDDDDEEEEEENDDVSFEPARLTLDEAENGYTSATYVNRTSSGPRPRRDHQREHEYQRRHNRSRGIGGFEESHHDAGPVASIGRREFGLKSLGLFDSVTITLDSGPPEIPGSANVIIEIVSRSKMKE</sequence>
<organism evidence="2 3">
    <name type="scientific">Hibiscus sabdariffa</name>
    <name type="common">roselle</name>
    <dbReference type="NCBI Taxonomy" id="183260"/>
    <lineage>
        <taxon>Eukaryota</taxon>
        <taxon>Viridiplantae</taxon>
        <taxon>Streptophyta</taxon>
        <taxon>Embryophyta</taxon>
        <taxon>Tracheophyta</taxon>
        <taxon>Spermatophyta</taxon>
        <taxon>Magnoliopsida</taxon>
        <taxon>eudicotyledons</taxon>
        <taxon>Gunneridae</taxon>
        <taxon>Pentapetalae</taxon>
        <taxon>rosids</taxon>
        <taxon>malvids</taxon>
        <taxon>Malvales</taxon>
        <taxon>Malvaceae</taxon>
        <taxon>Malvoideae</taxon>
        <taxon>Hibiscus</taxon>
    </lineage>
</organism>
<dbReference type="Proteomes" id="UP001396334">
    <property type="component" value="Unassembled WGS sequence"/>
</dbReference>
<protein>
    <submittedName>
        <fullName evidence="2">Uncharacterized protein</fullName>
    </submittedName>
</protein>
<feature type="compositionally biased region" description="Acidic residues" evidence="1">
    <location>
        <begin position="1"/>
        <end position="12"/>
    </location>
</feature>
<feature type="compositionally biased region" description="Polar residues" evidence="1">
    <location>
        <begin position="59"/>
        <end position="72"/>
    </location>
</feature>
<name>A0ABR2QWN3_9ROSI</name>
<evidence type="ECO:0000256" key="1">
    <source>
        <dbReference type="SAM" id="MobiDB-lite"/>
    </source>
</evidence>
<keyword evidence="3" id="KW-1185">Reference proteome</keyword>
<evidence type="ECO:0000313" key="2">
    <source>
        <dbReference type="EMBL" id="KAK9004955.1"/>
    </source>
</evidence>
<feature type="compositionally biased region" description="Acidic residues" evidence="1">
    <location>
        <begin position="21"/>
        <end position="45"/>
    </location>
</feature>
<proteinExistence type="predicted"/>
<dbReference type="EMBL" id="JBBPBN010000030">
    <property type="protein sequence ID" value="KAK9004955.1"/>
    <property type="molecule type" value="Genomic_DNA"/>
</dbReference>
<evidence type="ECO:0000313" key="3">
    <source>
        <dbReference type="Proteomes" id="UP001396334"/>
    </source>
</evidence>